<proteinExistence type="predicted"/>
<name>A0AAV1SDS0_9ROSI</name>
<gene>
    <name evidence="2" type="ORF">DCAF_LOCUS21879</name>
</gene>
<feature type="region of interest" description="Disordered" evidence="1">
    <location>
        <begin position="76"/>
        <end position="97"/>
    </location>
</feature>
<protein>
    <submittedName>
        <fullName evidence="2">Uncharacterized protein</fullName>
    </submittedName>
</protein>
<evidence type="ECO:0000256" key="1">
    <source>
        <dbReference type="SAM" id="MobiDB-lite"/>
    </source>
</evidence>
<evidence type="ECO:0000313" key="2">
    <source>
        <dbReference type="EMBL" id="CAK7349168.1"/>
    </source>
</evidence>
<dbReference type="Proteomes" id="UP001314170">
    <property type="component" value="Unassembled WGS sequence"/>
</dbReference>
<feature type="compositionally biased region" description="Basic and acidic residues" evidence="1">
    <location>
        <begin position="76"/>
        <end position="90"/>
    </location>
</feature>
<organism evidence="2 3">
    <name type="scientific">Dovyalis caffra</name>
    <dbReference type="NCBI Taxonomy" id="77055"/>
    <lineage>
        <taxon>Eukaryota</taxon>
        <taxon>Viridiplantae</taxon>
        <taxon>Streptophyta</taxon>
        <taxon>Embryophyta</taxon>
        <taxon>Tracheophyta</taxon>
        <taxon>Spermatophyta</taxon>
        <taxon>Magnoliopsida</taxon>
        <taxon>eudicotyledons</taxon>
        <taxon>Gunneridae</taxon>
        <taxon>Pentapetalae</taxon>
        <taxon>rosids</taxon>
        <taxon>fabids</taxon>
        <taxon>Malpighiales</taxon>
        <taxon>Salicaceae</taxon>
        <taxon>Flacourtieae</taxon>
        <taxon>Dovyalis</taxon>
    </lineage>
</organism>
<keyword evidence="3" id="KW-1185">Reference proteome</keyword>
<reference evidence="2 3" key="1">
    <citation type="submission" date="2024-01" db="EMBL/GenBank/DDBJ databases">
        <authorList>
            <person name="Waweru B."/>
        </authorList>
    </citation>
    <scope>NUCLEOTIDE SEQUENCE [LARGE SCALE GENOMIC DNA]</scope>
</reference>
<accession>A0AAV1SDS0</accession>
<feature type="non-terminal residue" evidence="2">
    <location>
        <position position="1"/>
    </location>
</feature>
<dbReference type="EMBL" id="CAWUPB010001173">
    <property type="protein sequence ID" value="CAK7349168.1"/>
    <property type="molecule type" value="Genomic_DNA"/>
</dbReference>
<sequence>VKVSKVEEEVSNLDAIGYNYGGMCVVIGSPRGMFVNTLDDVLEPYSITNHNVIEAFIRSMKKEFSRIRIGPSRMEKLKSKNPTKVEDGMKYRKRKKSRSNIQGLICLAPWMPNKKFVK</sequence>
<comment type="caution">
    <text evidence="2">The sequence shown here is derived from an EMBL/GenBank/DDBJ whole genome shotgun (WGS) entry which is preliminary data.</text>
</comment>
<evidence type="ECO:0000313" key="3">
    <source>
        <dbReference type="Proteomes" id="UP001314170"/>
    </source>
</evidence>
<dbReference type="AlphaFoldDB" id="A0AAV1SDS0"/>